<dbReference type="InterPro" id="IPR052155">
    <property type="entry name" value="Biofilm_reg_signaling"/>
</dbReference>
<dbReference type="Gene3D" id="3.30.70.270">
    <property type="match status" value="1"/>
</dbReference>
<feature type="domain" description="GGDEF" evidence="3">
    <location>
        <begin position="164"/>
        <end position="291"/>
    </location>
</feature>
<dbReference type="PANTHER" id="PTHR44757:SF2">
    <property type="entry name" value="BIOFILM ARCHITECTURE MAINTENANCE PROTEIN MBAA"/>
    <property type="match status" value="1"/>
</dbReference>
<dbReference type="SUPFAM" id="SSF55073">
    <property type="entry name" value="Nucleotide cyclase"/>
    <property type="match status" value="1"/>
</dbReference>
<dbReference type="PROSITE" id="PS50113">
    <property type="entry name" value="PAC"/>
    <property type="match status" value="1"/>
</dbReference>
<proteinExistence type="predicted"/>
<evidence type="ECO:0000259" key="1">
    <source>
        <dbReference type="PROSITE" id="PS50113"/>
    </source>
</evidence>
<protein>
    <submittedName>
        <fullName evidence="4">EAL domain-containing protein</fullName>
    </submittedName>
</protein>
<feature type="domain" description="EAL" evidence="2">
    <location>
        <begin position="300"/>
        <end position="549"/>
    </location>
</feature>
<dbReference type="InterPro" id="IPR043128">
    <property type="entry name" value="Rev_trsase/Diguanyl_cyclase"/>
</dbReference>
<dbReference type="InterPro" id="IPR035965">
    <property type="entry name" value="PAS-like_dom_sf"/>
</dbReference>
<dbReference type="InterPro" id="IPR013656">
    <property type="entry name" value="PAS_4"/>
</dbReference>
<dbReference type="CDD" id="cd01948">
    <property type="entry name" value="EAL"/>
    <property type="match status" value="1"/>
</dbReference>
<dbReference type="SMART" id="SM00052">
    <property type="entry name" value="EAL"/>
    <property type="match status" value="1"/>
</dbReference>
<dbReference type="PANTHER" id="PTHR44757">
    <property type="entry name" value="DIGUANYLATE CYCLASE DGCP"/>
    <property type="match status" value="1"/>
</dbReference>
<reference evidence="4 5" key="1">
    <citation type="submission" date="2020-08" db="EMBL/GenBank/DDBJ databases">
        <title>A Genomic Blueprint of the Chicken Gut Microbiome.</title>
        <authorList>
            <person name="Gilroy R."/>
            <person name="Ravi A."/>
            <person name="Getino M."/>
            <person name="Pursley I."/>
            <person name="Horton D.L."/>
            <person name="Alikhan N.-F."/>
            <person name="Baker D."/>
            <person name="Gharbi K."/>
            <person name="Hall N."/>
            <person name="Watson M."/>
            <person name="Adriaenssens E.M."/>
            <person name="Foster-Nyarko E."/>
            <person name="Jarju S."/>
            <person name="Secka A."/>
            <person name="Antonio M."/>
            <person name="Oren A."/>
            <person name="Chaudhuri R."/>
            <person name="La Ragione R.M."/>
            <person name="Hildebrand F."/>
            <person name="Pallen M.J."/>
        </authorList>
    </citation>
    <scope>NUCLEOTIDE SEQUENCE [LARGE SCALE GENOMIC DNA]</scope>
    <source>
        <strain evidence="4 5">Sa3CUA8</strain>
    </source>
</reference>
<accession>A0ABR8PKK9</accession>
<evidence type="ECO:0000259" key="3">
    <source>
        <dbReference type="PROSITE" id="PS50887"/>
    </source>
</evidence>
<dbReference type="Gene3D" id="3.20.20.450">
    <property type="entry name" value="EAL domain"/>
    <property type="match status" value="1"/>
</dbReference>
<dbReference type="InterPro" id="IPR001633">
    <property type="entry name" value="EAL_dom"/>
</dbReference>
<comment type="caution">
    <text evidence="4">The sequence shown here is derived from an EMBL/GenBank/DDBJ whole genome shotgun (WGS) entry which is preliminary data.</text>
</comment>
<dbReference type="SUPFAM" id="SSF141868">
    <property type="entry name" value="EAL domain-like"/>
    <property type="match status" value="1"/>
</dbReference>
<dbReference type="Pfam" id="PF00990">
    <property type="entry name" value="GGDEF"/>
    <property type="match status" value="1"/>
</dbReference>
<dbReference type="PROSITE" id="PS50887">
    <property type="entry name" value="GGDEF"/>
    <property type="match status" value="1"/>
</dbReference>
<dbReference type="PROSITE" id="PS50883">
    <property type="entry name" value="EAL"/>
    <property type="match status" value="1"/>
</dbReference>
<dbReference type="RefSeq" id="WP_191690099.1">
    <property type="nucleotide sequence ID" value="NZ_JACSQY010000007.1"/>
</dbReference>
<sequence>MTTSHEQIDLDLPDIRRSLDHYYMVTRTDAEGLVISVNKNFLNVSNWTPKRILGKTIWQMFDDCEQAQDNIHDIWTQLKEGKTWFGTAQKLKRTGETYYTNLLAVPSMDSDGSLKSTMFLELDITEEVHLKERLEQIAFIDVETGLMSRHKLEVLVNEMIQDEKSFSFVYLSIDHYYTLKELQAGTAETELTQAFANRLKRYFQDNPIARVGGSQFVILTPFGDWYVQGFLEFLEQQPIYVGNEALPLSISGGIARYPEDQKSFVNLLDASAMTLEEVRQQGGGKIMSLSASSHKVLDRRSLINRKLLTALDHNALQVVYQPQYDIALEKIVVYEALVRWEDDELGTVTPDELIPIAEANGLIANIGSYVLTEAAQLAVKLGEQEGTPHVSVNTSVREFSNHPMKDNILAILQETSCRPDQLELEITEKFAFQAEEEQSIVQQMKELQHAGVEFTLDDFGTGYASFRYMQHLPISKVKIDKVYMNSLLTHPRTQQLVEGMIQFSKSMGLYTIAEGVEHKAQYDLLKTMGIDAVQGYYIGAPVAAETILK</sequence>
<dbReference type="InterPro" id="IPR000014">
    <property type="entry name" value="PAS"/>
</dbReference>
<keyword evidence="5" id="KW-1185">Reference proteome</keyword>
<dbReference type="InterPro" id="IPR029787">
    <property type="entry name" value="Nucleotide_cyclase"/>
</dbReference>
<organism evidence="4 5">
    <name type="scientific">Sporosarcina gallistercoris</name>
    <dbReference type="NCBI Taxonomy" id="2762245"/>
    <lineage>
        <taxon>Bacteria</taxon>
        <taxon>Bacillati</taxon>
        <taxon>Bacillota</taxon>
        <taxon>Bacilli</taxon>
        <taxon>Bacillales</taxon>
        <taxon>Caryophanaceae</taxon>
        <taxon>Sporosarcina</taxon>
    </lineage>
</organism>
<dbReference type="Proteomes" id="UP000659496">
    <property type="component" value="Unassembled WGS sequence"/>
</dbReference>
<gene>
    <name evidence="4" type="ORF">H9659_10160</name>
</gene>
<dbReference type="InterPro" id="IPR000700">
    <property type="entry name" value="PAS-assoc_C"/>
</dbReference>
<dbReference type="InterPro" id="IPR035919">
    <property type="entry name" value="EAL_sf"/>
</dbReference>
<evidence type="ECO:0000259" key="2">
    <source>
        <dbReference type="PROSITE" id="PS50883"/>
    </source>
</evidence>
<dbReference type="Gene3D" id="3.30.450.20">
    <property type="entry name" value="PAS domain"/>
    <property type="match status" value="1"/>
</dbReference>
<dbReference type="EMBL" id="JACSQY010000007">
    <property type="protein sequence ID" value="MBD7908692.1"/>
    <property type="molecule type" value="Genomic_DNA"/>
</dbReference>
<feature type="domain" description="PAC" evidence="1">
    <location>
        <begin position="84"/>
        <end position="136"/>
    </location>
</feature>
<dbReference type="Pfam" id="PF00563">
    <property type="entry name" value="EAL"/>
    <property type="match status" value="1"/>
</dbReference>
<dbReference type="SMART" id="SM00267">
    <property type="entry name" value="GGDEF"/>
    <property type="match status" value="1"/>
</dbReference>
<dbReference type="Pfam" id="PF08448">
    <property type="entry name" value="PAS_4"/>
    <property type="match status" value="1"/>
</dbReference>
<evidence type="ECO:0000313" key="5">
    <source>
        <dbReference type="Proteomes" id="UP000659496"/>
    </source>
</evidence>
<evidence type="ECO:0000313" key="4">
    <source>
        <dbReference type="EMBL" id="MBD7908692.1"/>
    </source>
</evidence>
<dbReference type="InterPro" id="IPR000160">
    <property type="entry name" value="GGDEF_dom"/>
</dbReference>
<dbReference type="SUPFAM" id="SSF55785">
    <property type="entry name" value="PYP-like sensor domain (PAS domain)"/>
    <property type="match status" value="1"/>
</dbReference>
<name>A0ABR8PKK9_9BACL</name>
<dbReference type="NCBIfam" id="TIGR00229">
    <property type="entry name" value="sensory_box"/>
    <property type="match status" value="1"/>
</dbReference>